<proteinExistence type="inferred from homology"/>
<evidence type="ECO:0000256" key="3">
    <source>
        <dbReference type="ARBA" id="ARBA00022525"/>
    </source>
</evidence>
<accession>A0A8T0X4M2</accession>
<keyword evidence="4" id="KW-0929">Antimicrobial</keyword>
<protein>
    <submittedName>
        <fullName evidence="8">Uncharacterized protein</fullName>
    </submittedName>
</protein>
<comment type="caution">
    <text evidence="8">The sequence shown here is derived from an EMBL/GenBank/DDBJ whole genome shotgun (WGS) entry which is preliminary data.</text>
</comment>
<comment type="similarity">
    <text evidence="2">Belongs to the DEFL family.</text>
</comment>
<dbReference type="InterPro" id="IPR010851">
    <property type="entry name" value="DEFL"/>
</dbReference>
<organism evidence="8 9">
    <name type="scientific">Panicum virgatum</name>
    <name type="common">Blackwell switchgrass</name>
    <dbReference type="NCBI Taxonomy" id="38727"/>
    <lineage>
        <taxon>Eukaryota</taxon>
        <taxon>Viridiplantae</taxon>
        <taxon>Streptophyta</taxon>
        <taxon>Embryophyta</taxon>
        <taxon>Tracheophyta</taxon>
        <taxon>Spermatophyta</taxon>
        <taxon>Magnoliopsida</taxon>
        <taxon>Liliopsida</taxon>
        <taxon>Poales</taxon>
        <taxon>Poaceae</taxon>
        <taxon>PACMAD clade</taxon>
        <taxon>Panicoideae</taxon>
        <taxon>Panicodae</taxon>
        <taxon>Paniceae</taxon>
        <taxon>Panicinae</taxon>
        <taxon>Panicum</taxon>
        <taxon>Panicum sect. Hiantes</taxon>
    </lineage>
</organism>
<evidence type="ECO:0000256" key="5">
    <source>
        <dbReference type="ARBA" id="ARBA00022577"/>
    </source>
</evidence>
<evidence type="ECO:0000256" key="7">
    <source>
        <dbReference type="ARBA" id="ARBA00022821"/>
    </source>
</evidence>
<name>A0A8T0X4M2_PANVG</name>
<dbReference type="EMBL" id="CM029038">
    <property type="protein sequence ID" value="KAG2654405.1"/>
    <property type="molecule type" value="Genomic_DNA"/>
</dbReference>
<keyword evidence="7" id="KW-0611">Plant defense</keyword>
<dbReference type="GO" id="GO:0031640">
    <property type="term" value="P:killing of cells of another organism"/>
    <property type="evidence" value="ECO:0007669"/>
    <property type="project" value="UniProtKB-KW"/>
</dbReference>
<keyword evidence="9" id="KW-1185">Reference proteome</keyword>
<keyword evidence="3" id="KW-0964">Secreted</keyword>
<dbReference type="PANTHER" id="PTHR34783:SF1">
    <property type="entry name" value="DEFENSIN-LIKE PROTEIN 144-RELATED"/>
    <property type="match status" value="1"/>
</dbReference>
<evidence type="ECO:0000256" key="2">
    <source>
        <dbReference type="ARBA" id="ARBA00006722"/>
    </source>
</evidence>
<dbReference type="GO" id="GO:0005576">
    <property type="term" value="C:extracellular region"/>
    <property type="evidence" value="ECO:0007669"/>
    <property type="project" value="UniProtKB-SubCell"/>
</dbReference>
<dbReference type="PANTHER" id="PTHR34783">
    <property type="entry name" value="DEFENSIN-LIKE PROTEIN 144-RELATED"/>
    <property type="match status" value="1"/>
</dbReference>
<reference evidence="8" key="1">
    <citation type="submission" date="2020-05" db="EMBL/GenBank/DDBJ databases">
        <title>WGS assembly of Panicum virgatum.</title>
        <authorList>
            <person name="Lovell J.T."/>
            <person name="Jenkins J."/>
            <person name="Shu S."/>
            <person name="Juenger T.E."/>
            <person name="Schmutz J."/>
        </authorList>
    </citation>
    <scope>NUCLEOTIDE SEQUENCE</scope>
    <source>
        <strain evidence="8">AP13</strain>
    </source>
</reference>
<keyword evidence="6" id="KW-0732">Signal</keyword>
<dbReference type="Proteomes" id="UP000823388">
    <property type="component" value="Chromosome 1N"/>
</dbReference>
<evidence type="ECO:0000313" key="9">
    <source>
        <dbReference type="Proteomes" id="UP000823388"/>
    </source>
</evidence>
<gene>
    <name evidence="8" type="ORF">PVAP13_1NG482700</name>
</gene>
<dbReference type="AlphaFoldDB" id="A0A8T0X4M2"/>
<evidence type="ECO:0000256" key="1">
    <source>
        <dbReference type="ARBA" id="ARBA00004613"/>
    </source>
</evidence>
<dbReference type="GO" id="GO:0050832">
    <property type="term" value="P:defense response to fungus"/>
    <property type="evidence" value="ECO:0007669"/>
    <property type="project" value="UniProtKB-KW"/>
</dbReference>
<sequence>MNFGAAITIDTTYSSSPNFRHFYCYSLHDEDQSAVDCCHRPPPSIFRHDGEGFGQTVLLYPGKPCNPQMCKKTCASQYKNGIGTCMNPDGCDCEFCLGLSTPSTRNRMNK</sequence>
<evidence type="ECO:0000256" key="4">
    <source>
        <dbReference type="ARBA" id="ARBA00022529"/>
    </source>
</evidence>
<keyword evidence="5" id="KW-0295">Fungicide</keyword>
<evidence type="ECO:0000313" key="8">
    <source>
        <dbReference type="EMBL" id="KAG2654405.1"/>
    </source>
</evidence>
<evidence type="ECO:0000256" key="6">
    <source>
        <dbReference type="ARBA" id="ARBA00022729"/>
    </source>
</evidence>
<comment type="subcellular location">
    <subcellularLocation>
        <location evidence="1">Secreted</location>
    </subcellularLocation>
</comment>